<organism evidence="1 2">
    <name type="scientific">Dryococelus australis</name>
    <dbReference type="NCBI Taxonomy" id="614101"/>
    <lineage>
        <taxon>Eukaryota</taxon>
        <taxon>Metazoa</taxon>
        <taxon>Ecdysozoa</taxon>
        <taxon>Arthropoda</taxon>
        <taxon>Hexapoda</taxon>
        <taxon>Insecta</taxon>
        <taxon>Pterygota</taxon>
        <taxon>Neoptera</taxon>
        <taxon>Polyneoptera</taxon>
        <taxon>Phasmatodea</taxon>
        <taxon>Verophasmatodea</taxon>
        <taxon>Anareolatae</taxon>
        <taxon>Phasmatidae</taxon>
        <taxon>Eurycanthinae</taxon>
        <taxon>Dryococelus</taxon>
    </lineage>
</organism>
<evidence type="ECO:0000313" key="2">
    <source>
        <dbReference type="Proteomes" id="UP001159363"/>
    </source>
</evidence>
<reference evidence="1 2" key="1">
    <citation type="submission" date="2023-02" db="EMBL/GenBank/DDBJ databases">
        <title>LHISI_Scaffold_Assembly.</title>
        <authorList>
            <person name="Stuart O.P."/>
            <person name="Cleave R."/>
            <person name="Magrath M.J.L."/>
            <person name="Mikheyev A.S."/>
        </authorList>
    </citation>
    <scope>NUCLEOTIDE SEQUENCE [LARGE SCALE GENOMIC DNA]</scope>
    <source>
        <strain evidence="1">Daus_M_001</strain>
        <tissue evidence="1">Leg muscle</tissue>
    </source>
</reference>
<evidence type="ECO:0000313" key="1">
    <source>
        <dbReference type="EMBL" id="KAJ8875346.1"/>
    </source>
</evidence>
<keyword evidence="2" id="KW-1185">Reference proteome</keyword>
<gene>
    <name evidence="1" type="ORF">PR048_023241</name>
</gene>
<proteinExistence type="predicted"/>
<accession>A0ABQ9GTK9</accession>
<sequence length="327" mass="36005">MDQGRRLRGVVIISPARTPDVFHPPTLTTPSRTAHQIFNGCLLEQNEISYGEFSIGKIPAARRDSLVDRPVVSQRLSSLSPRKGKSLNIKTTVIDKVVIPPAIRPSSAPTLPQFRERSAVILLGRQINSRMGWSPRPRPRSKGAIRATLTYTPSASSLLRARRDVVLCKITSLGASVAERLDCSPPITANRVQSPAGSLLDFDMWETCRTIPLFGGITRDPLPPPPPACALWRSSILTSFQPNLALKASLLRAARISLNSLNYNALTDMLPLKLASLPHPAPTDCAAGGRPHQYRMFLHIWDTHTQWTGDTKWGEQICCLFDIASKL</sequence>
<comment type="caution">
    <text evidence="1">The sequence shown here is derived from an EMBL/GenBank/DDBJ whole genome shotgun (WGS) entry which is preliminary data.</text>
</comment>
<name>A0ABQ9GTK9_9NEOP</name>
<dbReference type="EMBL" id="JARBHB010000009">
    <property type="protein sequence ID" value="KAJ8875346.1"/>
    <property type="molecule type" value="Genomic_DNA"/>
</dbReference>
<protein>
    <submittedName>
        <fullName evidence="1">Uncharacterized protein</fullName>
    </submittedName>
</protein>
<dbReference type="Proteomes" id="UP001159363">
    <property type="component" value="Chromosome 8"/>
</dbReference>